<feature type="compositionally biased region" description="Acidic residues" evidence="1">
    <location>
        <begin position="34"/>
        <end position="58"/>
    </location>
</feature>
<dbReference type="Proteomes" id="UP000234323">
    <property type="component" value="Unassembled WGS sequence"/>
</dbReference>
<dbReference type="EMBL" id="LLXI01001749">
    <property type="protein sequence ID" value="PKY54997.1"/>
    <property type="molecule type" value="Genomic_DNA"/>
</dbReference>
<evidence type="ECO:0000313" key="2">
    <source>
        <dbReference type="EMBL" id="PKY54997.1"/>
    </source>
</evidence>
<organism evidence="2 3">
    <name type="scientific">Rhizophagus irregularis</name>
    <dbReference type="NCBI Taxonomy" id="588596"/>
    <lineage>
        <taxon>Eukaryota</taxon>
        <taxon>Fungi</taxon>
        <taxon>Fungi incertae sedis</taxon>
        <taxon>Mucoromycota</taxon>
        <taxon>Glomeromycotina</taxon>
        <taxon>Glomeromycetes</taxon>
        <taxon>Glomerales</taxon>
        <taxon>Glomeraceae</taxon>
        <taxon>Rhizophagus</taxon>
    </lineage>
</organism>
<dbReference type="AlphaFoldDB" id="A0A2I1H806"/>
<comment type="caution">
    <text evidence="2">The sequence shown here is derived from an EMBL/GenBank/DDBJ whole genome shotgun (WGS) entry which is preliminary data.</text>
</comment>
<evidence type="ECO:0000256" key="1">
    <source>
        <dbReference type="SAM" id="MobiDB-lite"/>
    </source>
</evidence>
<keyword evidence="3" id="KW-1185">Reference proteome</keyword>
<protein>
    <submittedName>
        <fullName evidence="2">Uncharacterized protein</fullName>
    </submittedName>
</protein>
<feature type="compositionally biased region" description="Gly residues" evidence="1">
    <location>
        <begin position="104"/>
        <end position="125"/>
    </location>
</feature>
<reference evidence="2 3" key="1">
    <citation type="submission" date="2015-10" db="EMBL/GenBank/DDBJ databases">
        <title>Genome analyses suggest a sexual origin of heterokaryosis in a supposedly ancient asexual fungus.</title>
        <authorList>
            <person name="Ropars J."/>
            <person name="Sedzielewska K."/>
            <person name="Noel J."/>
            <person name="Charron P."/>
            <person name="Farinelli L."/>
            <person name="Marton T."/>
            <person name="Kruger M."/>
            <person name="Pelin A."/>
            <person name="Brachmann A."/>
            <person name="Corradi N."/>
        </authorList>
    </citation>
    <scope>NUCLEOTIDE SEQUENCE [LARGE SCALE GENOMIC DNA]</scope>
    <source>
        <strain evidence="2 3">A4</strain>
    </source>
</reference>
<feature type="compositionally biased region" description="Acidic residues" evidence="1">
    <location>
        <begin position="66"/>
        <end position="77"/>
    </location>
</feature>
<name>A0A2I1H806_9GLOM</name>
<proteinExistence type="predicted"/>
<accession>A0A2I1H806</accession>
<sequence length="136" mass="14438">MSYTLIFEIFCVFPPCFFSSLEFLFSLRDESDDGLEFPDEELVPECNGDDVEVDEESDHQDNEAQNADDDDDDDDNDGVFKFKIACGGPPMAPGGGNATIFEEGGSGNGSGGAGGGRGGVGGGGEVEVEEFRFEDI</sequence>
<gene>
    <name evidence="2" type="ORF">RhiirA4_474164</name>
</gene>
<feature type="region of interest" description="Disordered" evidence="1">
    <location>
        <begin position="34"/>
        <end position="136"/>
    </location>
</feature>
<evidence type="ECO:0000313" key="3">
    <source>
        <dbReference type="Proteomes" id="UP000234323"/>
    </source>
</evidence>